<feature type="transmembrane region" description="Helical" evidence="1">
    <location>
        <begin position="277"/>
        <end position="299"/>
    </location>
</feature>
<dbReference type="InterPro" id="IPR002656">
    <property type="entry name" value="Acyl_transf_3_dom"/>
</dbReference>
<proteinExistence type="predicted"/>
<comment type="caution">
    <text evidence="3">The sequence shown here is derived from an EMBL/GenBank/DDBJ whole genome shotgun (WGS) entry which is preliminary data.</text>
</comment>
<evidence type="ECO:0000313" key="4">
    <source>
        <dbReference type="Proteomes" id="UP000231843"/>
    </source>
</evidence>
<sequence>MKFLFSKNESEIPALNGLRALSIFLVILYHFWDHADKLHLLNYEHPLVRVVFHNLRTGVDLFFILSGFLIYSGLLQEKRKTNTLDLKMFYIKRTLRIMPAYYLCLIASFFYSKNILNYYNSHPDLHPEGIAGIQKLASTISHSWADVLYISNYFNDRLFLYGWSLSIEEQFYLVIPALCLLFFFKIPDRLRRITLLGLFFLPLFIRFIYMSFGLTEAVILYHTETRFDTLICGMLIAELVFWKPDFLTSKNPKFSYLLGFGAVLFLSFAYLTERVGWGLVFNFTGFHLGYSSLFILALWKEGFINRLFSLTIFRPFSRISYTMYLWHTPCTAVALGIIFGSKIPGSLSLGQFFLFGLFAIIVSFVICIPIFYITERPFLALRDYLVKRMKQKKNETMVPN</sequence>
<dbReference type="GO" id="GO:0009103">
    <property type="term" value="P:lipopolysaccharide biosynthetic process"/>
    <property type="evidence" value="ECO:0007669"/>
    <property type="project" value="TreeGrafter"/>
</dbReference>
<dbReference type="InterPro" id="IPR050879">
    <property type="entry name" value="Acyltransferase_3"/>
</dbReference>
<feature type="transmembrane region" description="Helical" evidence="1">
    <location>
        <begin position="352"/>
        <end position="373"/>
    </location>
</feature>
<dbReference type="AlphaFoldDB" id="A0A2M9ZTG9"/>
<feature type="transmembrane region" description="Helical" evidence="1">
    <location>
        <begin position="52"/>
        <end position="74"/>
    </location>
</feature>
<dbReference type="Pfam" id="PF01757">
    <property type="entry name" value="Acyl_transf_3"/>
    <property type="match status" value="1"/>
</dbReference>
<protein>
    <submittedName>
        <fullName evidence="3">Acyltransferase</fullName>
    </submittedName>
</protein>
<keyword evidence="1" id="KW-0812">Transmembrane</keyword>
<dbReference type="GO" id="GO:0016747">
    <property type="term" value="F:acyltransferase activity, transferring groups other than amino-acyl groups"/>
    <property type="evidence" value="ECO:0007669"/>
    <property type="project" value="InterPro"/>
</dbReference>
<dbReference type="OrthoDB" id="9767863at2"/>
<keyword evidence="3" id="KW-0012">Acyltransferase</keyword>
<feature type="transmembrane region" description="Helical" evidence="1">
    <location>
        <begin position="319"/>
        <end position="340"/>
    </location>
</feature>
<feature type="transmembrane region" description="Helical" evidence="1">
    <location>
        <begin position="226"/>
        <end position="242"/>
    </location>
</feature>
<dbReference type="PANTHER" id="PTHR23028">
    <property type="entry name" value="ACETYLTRANSFERASE"/>
    <property type="match status" value="1"/>
</dbReference>
<reference evidence="3 4" key="1">
    <citation type="submission" date="2017-07" db="EMBL/GenBank/DDBJ databases">
        <title>Leptospira spp. isolated from tropical soils.</title>
        <authorList>
            <person name="Thibeaux R."/>
            <person name="Iraola G."/>
            <person name="Ferres I."/>
            <person name="Bierque E."/>
            <person name="Girault D."/>
            <person name="Soupe-Gilbert M.-E."/>
            <person name="Picardeau M."/>
            <person name="Goarant C."/>
        </authorList>
    </citation>
    <scope>NUCLEOTIDE SEQUENCE [LARGE SCALE GENOMIC DNA]</scope>
    <source>
        <strain evidence="3 4">ES4-C-A1</strain>
    </source>
</reference>
<gene>
    <name evidence="3" type="ORF">CH365_18900</name>
</gene>
<dbReference type="EMBL" id="NPEA01000013">
    <property type="protein sequence ID" value="PJZ75408.1"/>
    <property type="molecule type" value="Genomic_DNA"/>
</dbReference>
<dbReference type="RefSeq" id="WP_100770106.1">
    <property type="nucleotide sequence ID" value="NZ_NPEA01000013.1"/>
</dbReference>
<feature type="transmembrane region" description="Helical" evidence="1">
    <location>
        <begin position="170"/>
        <end position="186"/>
    </location>
</feature>
<accession>A0A2M9ZTG9</accession>
<evidence type="ECO:0000256" key="1">
    <source>
        <dbReference type="SAM" id="Phobius"/>
    </source>
</evidence>
<keyword evidence="1" id="KW-0472">Membrane</keyword>
<evidence type="ECO:0000313" key="3">
    <source>
        <dbReference type="EMBL" id="PJZ75408.1"/>
    </source>
</evidence>
<feature type="transmembrane region" description="Helical" evidence="1">
    <location>
        <begin position="254"/>
        <end position="271"/>
    </location>
</feature>
<dbReference type="GO" id="GO:0016020">
    <property type="term" value="C:membrane"/>
    <property type="evidence" value="ECO:0007669"/>
    <property type="project" value="TreeGrafter"/>
</dbReference>
<organism evidence="3 4">
    <name type="scientific">Leptospira neocaledonica</name>
    <dbReference type="NCBI Taxonomy" id="2023192"/>
    <lineage>
        <taxon>Bacteria</taxon>
        <taxon>Pseudomonadati</taxon>
        <taxon>Spirochaetota</taxon>
        <taxon>Spirochaetia</taxon>
        <taxon>Leptospirales</taxon>
        <taxon>Leptospiraceae</taxon>
        <taxon>Leptospira</taxon>
    </lineage>
</organism>
<keyword evidence="1" id="KW-1133">Transmembrane helix</keyword>
<dbReference type="Proteomes" id="UP000231843">
    <property type="component" value="Unassembled WGS sequence"/>
</dbReference>
<feature type="transmembrane region" description="Helical" evidence="1">
    <location>
        <begin position="193"/>
        <end position="214"/>
    </location>
</feature>
<keyword evidence="4" id="KW-1185">Reference proteome</keyword>
<name>A0A2M9ZTG9_9LEPT</name>
<evidence type="ECO:0000259" key="2">
    <source>
        <dbReference type="Pfam" id="PF01757"/>
    </source>
</evidence>
<dbReference type="PANTHER" id="PTHR23028:SF53">
    <property type="entry name" value="ACYL_TRANSF_3 DOMAIN-CONTAINING PROTEIN"/>
    <property type="match status" value="1"/>
</dbReference>
<feature type="transmembrane region" description="Helical" evidence="1">
    <location>
        <begin position="95"/>
        <end position="112"/>
    </location>
</feature>
<feature type="transmembrane region" description="Helical" evidence="1">
    <location>
        <begin position="12"/>
        <end position="32"/>
    </location>
</feature>
<keyword evidence="3" id="KW-0808">Transferase</keyword>
<feature type="domain" description="Acyltransferase 3" evidence="2">
    <location>
        <begin position="13"/>
        <end position="366"/>
    </location>
</feature>